<evidence type="ECO:0000256" key="3">
    <source>
        <dbReference type="ARBA" id="ARBA00022475"/>
    </source>
</evidence>
<dbReference type="GO" id="GO:0005886">
    <property type="term" value="C:plasma membrane"/>
    <property type="evidence" value="ECO:0007669"/>
    <property type="project" value="UniProtKB-SubCell"/>
</dbReference>
<evidence type="ECO:0000313" key="9">
    <source>
        <dbReference type="EMBL" id="MBF1284491.1"/>
    </source>
</evidence>
<keyword evidence="7 8" id="KW-0472">Membrane</keyword>
<dbReference type="Proteomes" id="UP000709351">
    <property type="component" value="Unassembled WGS sequence"/>
</dbReference>
<dbReference type="GO" id="GO:0008324">
    <property type="term" value="F:monoatomic cation transmembrane transporter activity"/>
    <property type="evidence" value="ECO:0007669"/>
    <property type="project" value="InterPro"/>
</dbReference>
<evidence type="ECO:0000313" key="10">
    <source>
        <dbReference type="Proteomes" id="UP000709351"/>
    </source>
</evidence>
<proteinExistence type="predicted"/>
<protein>
    <submittedName>
        <fullName evidence="9">Trk family potassium uptake protein</fullName>
    </submittedName>
</protein>
<keyword evidence="6" id="KW-0406">Ion transport</keyword>
<evidence type="ECO:0000256" key="7">
    <source>
        <dbReference type="ARBA" id="ARBA00023136"/>
    </source>
</evidence>
<evidence type="ECO:0000256" key="6">
    <source>
        <dbReference type="ARBA" id="ARBA00023065"/>
    </source>
</evidence>
<dbReference type="PANTHER" id="PTHR32024:SF1">
    <property type="entry name" value="KTR SYSTEM POTASSIUM UPTAKE PROTEIN B"/>
    <property type="match status" value="1"/>
</dbReference>
<dbReference type="GO" id="GO:0030001">
    <property type="term" value="P:metal ion transport"/>
    <property type="evidence" value="ECO:0007669"/>
    <property type="project" value="UniProtKB-ARBA"/>
</dbReference>
<comment type="caution">
    <text evidence="9">The sequence shown here is derived from an EMBL/GenBank/DDBJ whole genome shotgun (WGS) entry which is preliminary data.</text>
</comment>
<organism evidence="9 10">
    <name type="scientific">Oribacterium parvum</name>
    <dbReference type="NCBI Taxonomy" id="1501329"/>
    <lineage>
        <taxon>Bacteria</taxon>
        <taxon>Bacillati</taxon>
        <taxon>Bacillota</taxon>
        <taxon>Clostridia</taxon>
        <taxon>Lachnospirales</taxon>
        <taxon>Lachnospiraceae</taxon>
        <taxon>Oribacterium</taxon>
    </lineage>
</organism>
<feature type="non-terminal residue" evidence="9">
    <location>
        <position position="101"/>
    </location>
</feature>
<accession>A0A930GYC2</accession>
<evidence type="ECO:0000256" key="2">
    <source>
        <dbReference type="ARBA" id="ARBA00022448"/>
    </source>
</evidence>
<evidence type="ECO:0000256" key="1">
    <source>
        <dbReference type="ARBA" id="ARBA00004651"/>
    </source>
</evidence>
<sequence length="101" mass="11037">MRFFRLNYFQKIILGFAALILFGAFLLMLPISSNERVYTPFLNALFTSTSASCVTGLIVYDTATHWSLFGQAVILFLIQTGGLGVVVAVTSIILLSGKRIG</sequence>
<feature type="transmembrane region" description="Helical" evidence="8">
    <location>
        <begin position="12"/>
        <end position="29"/>
    </location>
</feature>
<evidence type="ECO:0000256" key="5">
    <source>
        <dbReference type="ARBA" id="ARBA00022989"/>
    </source>
</evidence>
<dbReference type="InterPro" id="IPR003445">
    <property type="entry name" value="Cat_transpt"/>
</dbReference>
<keyword evidence="2" id="KW-0813">Transport</keyword>
<dbReference type="PANTHER" id="PTHR32024">
    <property type="entry name" value="TRK SYSTEM POTASSIUM UPTAKE PROTEIN TRKG-RELATED"/>
    <property type="match status" value="1"/>
</dbReference>
<reference evidence="9" key="1">
    <citation type="submission" date="2020-04" db="EMBL/GenBank/DDBJ databases">
        <title>Deep metagenomics examines the oral microbiome during advanced dental caries in children, revealing novel taxa and co-occurrences with host molecules.</title>
        <authorList>
            <person name="Baker J.L."/>
            <person name="Morton J.T."/>
            <person name="Dinis M."/>
            <person name="Alvarez R."/>
            <person name="Tran N.C."/>
            <person name="Knight R."/>
            <person name="Edlund A."/>
        </authorList>
    </citation>
    <scope>NUCLEOTIDE SEQUENCE</scope>
    <source>
        <strain evidence="9">JCVI_24_bin.2</strain>
    </source>
</reference>
<name>A0A930GYC2_9FIRM</name>
<feature type="transmembrane region" description="Helical" evidence="8">
    <location>
        <begin position="41"/>
        <end position="60"/>
    </location>
</feature>
<keyword evidence="5 8" id="KW-1133">Transmembrane helix</keyword>
<comment type="subcellular location">
    <subcellularLocation>
        <location evidence="1">Cell membrane</location>
        <topology evidence="1">Multi-pass membrane protein</topology>
    </subcellularLocation>
</comment>
<keyword evidence="4 8" id="KW-0812">Transmembrane</keyword>
<evidence type="ECO:0000256" key="8">
    <source>
        <dbReference type="SAM" id="Phobius"/>
    </source>
</evidence>
<dbReference type="Pfam" id="PF02386">
    <property type="entry name" value="TrkH"/>
    <property type="match status" value="1"/>
</dbReference>
<evidence type="ECO:0000256" key="4">
    <source>
        <dbReference type="ARBA" id="ARBA00022692"/>
    </source>
</evidence>
<gene>
    <name evidence="9" type="ORF">HXM93_08205</name>
</gene>
<dbReference type="EMBL" id="JABZRD010000546">
    <property type="protein sequence ID" value="MBF1284491.1"/>
    <property type="molecule type" value="Genomic_DNA"/>
</dbReference>
<feature type="transmembrane region" description="Helical" evidence="8">
    <location>
        <begin position="72"/>
        <end position="95"/>
    </location>
</feature>
<dbReference type="AlphaFoldDB" id="A0A930GYC2"/>
<keyword evidence="3" id="KW-1003">Cell membrane</keyword>